<evidence type="ECO:0000313" key="5">
    <source>
        <dbReference type="EMBL" id="KAK8937443.1"/>
    </source>
</evidence>
<feature type="compositionally biased region" description="Pro residues" evidence="4">
    <location>
        <begin position="121"/>
        <end position="132"/>
    </location>
</feature>
<dbReference type="InterPro" id="IPR023827">
    <property type="entry name" value="Peptidase_S8_Asp-AS"/>
</dbReference>
<reference evidence="5 6" key="1">
    <citation type="journal article" date="2022" name="Nat. Plants">
        <title>Genomes of leafy and leafless Platanthera orchids illuminate the evolution of mycoheterotrophy.</title>
        <authorList>
            <person name="Li M.H."/>
            <person name="Liu K.W."/>
            <person name="Li Z."/>
            <person name="Lu H.C."/>
            <person name="Ye Q.L."/>
            <person name="Zhang D."/>
            <person name="Wang J.Y."/>
            <person name="Li Y.F."/>
            <person name="Zhong Z.M."/>
            <person name="Liu X."/>
            <person name="Yu X."/>
            <person name="Liu D.K."/>
            <person name="Tu X.D."/>
            <person name="Liu B."/>
            <person name="Hao Y."/>
            <person name="Liao X.Y."/>
            <person name="Jiang Y.T."/>
            <person name="Sun W.H."/>
            <person name="Chen J."/>
            <person name="Chen Y.Q."/>
            <person name="Ai Y."/>
            <person name="Zhai J.W."/>
            <person name="Wu S.S."/>
            <person name="Zhou Z."/>
            <person name="Hsiao Y.Y."/>
            <person name="Wu W.L."/>
            <person name="Chen Y.Y."/>
            <person name="Lin Y.F."/>
            <person name="Hsu J.L."/>
            <person name="Li C.Y."/>
            <person name="Wang Z.W."/>
            <person name="Zhao X."/>
            <person name="Zhong W.Y."/>
            <person name="Ma X.K."/>
            <person name="Ma L."/>
            <person name="Huang J."/>
            <person name="Chen G.Z."/>
            <person name="Huang M.Z."/>
            <person name="Huang L."/>
            <person name="Peng D.H."/>
            <person name="Luo Y.B."/>
            <person name="Zou S.Q."/>
            <person name="Chen S.P."/>
            <person name="Lan S."/>
            <person name="Tsai W.C."/>
            <person name="Van de Peer Y."/>
            <person name="Liu Z.J."/>
        </authorList>
    </citation>
    <scope>NUCLEOTIDE SEQUENCE [LARGE SCALE GENOMIC DNA]</scope>
    <source>
        <strain evidence="5">Lor287</strain>
    </source>
</reference>
<feature type="region of interest" description="Disordered" evidence="4">
    <location>
        <begin position="111"/>
        <end position="178"/>
    </location>
</feature>
<proteinExistence type="inferred from homology"/>
<dbReference type="GO" id="GO:0006508">
    <property type="term" value="P:proteolysis"/>
    <property type="evidence" value="ECO:0007669"/>
    <property type="project" value="InterPro"/>
</dbReference>
<evidence type="ECO:0000256" key="3">
    <source>
        <dbReference type="ARBA" id="ARBA00022801"/>
    </source>
</evidence>
<keyword evidence="6" id="KW-1185">Reference proteome</keyword>
<dbReference type="EMBL" id="JBBWWQ010000010">
    <property type="protein sequence ID" value="KAK8937443.1"/>
    <property type="molecule type" value="Genomic_DNA"/>
</dbReference>
<dbReference type="SUPFAM" id="SSF52743">
    <property type="entry name" value="Subtilisin-like"/>
    <property type="match status" value="1"/>
</dbReference>
<dbReference type="PROSITE" id="PS00136">
    <property type="entry name" value="SUBTILASE_ASP"/>
    <property type="match status" value="1"/>
</dbReference>
<dbReference type="GO" id="GO:0004252">
    <property type="term" value="F:serine-type endopeptidase activity"/>
    <property type="evidence" value="ECO:0007669"/>
    <property type="project" value="InterPro"/>
</dbReference>
<sequence>MIYTYREVITGFAARITQSELKTMESMDGFLLARKDGELEIRTTYTPKLLGLERNGGMWYESFYGHDKIIAVIDTGVKPTHPSFSGQGMAPAPKKWNGTCYWTAYEKAEKTSRADRTLRPPKLPRQPKPPSSPRSHPVKLLKPNNNKESAKTARSRGQPVILLTAAEQRNKPPIRRDREVARTEKKLEIKLMLVTANAAR</sequence>
<keyword evidence="3" id="KW-0378">Hydrolase</keyword>
<dbReference type="AlphaFoldDB" id="A0AAP0BFW1"/>
<dbReference type="InterPro" id="IPR036852">
    <property type="entry name" value="Peptidase_S8/S53_dom_sf"/>
</dbReference>
<protein>
    <submittedName>
        <fullName evidence="5">Uncharacterized protein</fullName>
    </submittedName>
</protein>
<evidence type="ECO:0000256" key="2">
    <source>
        <dbReference type="ARBA" id="ARBA00022729"/>
    </source>
</evidence>
<dbReference type="PANTHER" id="PTHR10795">
    <property type="entry name" value="PROPROTEIN CONVERTASE SUBTILISIN/KEXIN"/>
    <property type="match status" value="1"/>
</dbReference>
<dbReference type="InterPro" id="IPR045051">
    <property type="entry name" value="SBT"/>
</dbReference>
<accession>A0AAP0BFW1</accession>
<evidence type="ECO:0000256" key="4">
    <source>
        <dbReference type="SAM" id="MobiDB-lite"/>
    </source>
</evidence>
<dbReference type="Gene3D" id="3.30.70.80">
    <property type="entry name" value="Peptidase S8 propeptide/proteinase inhibitor I9"/>
    <property type="match status" value="1"/>
</dbReference>
<comment type="similarity">
    <text evidence="1">Belongs to the peptidase S8 family.</text>
</comment>
<dbReference type="Gene3D" id="3.40.50.200">
    <property type="entry name" value="Peptidase S8/S53 domain"/>
    <property type="match status" value="1"/>
</dbReference>
<comment type="caution">
    <text evidence="5">The sequence shown here is derived from an EMBL/GenBank/DDBJ whole genome shotgun (WGS) entry which is preliminary data.</text>
</comment>
<organism evidence="5 6">
    <name type="scientific">Platanthera zijinensis</name>
    <dbReference type="NCBI Taxonomy" id="2320716"/>
    <lineage>
        <taxon>Eukaryota</taxon>
        <taxon>Viridiplantae</taxon>
        <taxon>Streptophyta</taxon>
        <taxon>Embryophyta</taxon>
        <taxon>Tracheophyta</taxon>
        <taxon>Spermatophyta</taxon>
        <taxon>Magnoliopsida</taxon>
        <taxon>Liliopsida</taxon>
        <taxon>Asparagales</taxon>
        <taxon>Orchidaceae</taxon>
        <taxon>Orchidoideae</taxon>
        <taxon>Orchideae</taxon>
        <taxon>Orchidinae</taxon>
        <taxon>Platanthera</taxon>
    </lineage>
</organism>
<evidence type="ECO:0000313" key="6">
    <source>
        <dbReference type="Proteomes" id="UP001418222"/>
    </source>
</evidence>
<gene>
    <name evidence="5" type="ORF">KSP39_PZI012439</name>
</gene>
<dbReference type="InterPro" id="IPR037045">
    <property type="entry name" value="S8pro/Inhibitor_I9_sf"/>
</dbReference>
<name>A0AAP0BFW1_9ASPA</name>
<evidence type="ECO:0000256" key="1">
    <source>
        <dbReference type="ARBA" id="ARBA00011073"/>
    </source>
</evidence>
<dbReference type="Proteomes" id="UP001418222">
    <property type="component" value="Unassembled WGS sequence"/>
</dbReference>
<feature type="compositionally biased region" description="Basic and acidic residues" evidence="4">
    <location>
        <begin position="168"/>
        <end position="178"/>
    </location>
</feature>
<keyword evidence="2" id="KW-0732">Signal</keyword>